<feature type="compositionally biased region" description="Basic and acidic residues" evidence="5">
    <location>
        <begin position="370"/>
        <end position="380"/>
    </location>
</feature>
<evidence type="ECO:0000256" key="4">
    <source>
        <dbReference type="ARBA" id="ARBA00022842"/>
    </source>
</evidence>
<evidence type="ECO:0000256" key="6">
    <source>
        <dbReference type="SAM" id="Phobius"/>
    </source>
</evidence>
<dbReference type="GO" id="GO:0016787">
    <property type="term" value="F:hydrolase activity"/>
    <property type="evidence" value="ECO:0007669"/>
    <property type="project" value="UniProtKB-KW"/>
</dbReference>
<evidence type="ECO:0000313" key="8">
    <source>
        <dbReference type="EMBL" id="MBU3830253.1"/>
    </source>
</evidence>
<feature type="region of interest" description="Disordered" evidence="5">
    <location>
        <begin position="357"/>
        <end position="386"/>
    </location>
</feature>
<dbReference type="AlphaFoldDB" id="A0A9E2NVE9"/>
<comment type="cofactor">
    <cofactor evidence="1">
        <name>Mg(2+)</name>
        <dbReference type="ChEBI" id="CHEBI:18420"/>
    </cofactor>
</comment>
<accession>A0A9E2NVE9</accession>
<dbReference type="EMBL" id="JAHLFK010000056">
    <property type="protein sequence ID" value="MBU3830253.1"/>
    <property type="molecule type" value="Genomic_DNA"/>
</dbReference>
<evidence type="ECO:0000313" key="9">
    <source>
        <dbReference type="Proteomes" id="UP000824180"/>
    </source>
</evidence>
<evidence type="ECO:0000259" key="7">
    <source>
        <dbReference type="PROSITE" id="PS50926"/>
    </source>
</evidence>
<keyword evidence="6" id="KW-0812">Transmembrane</keyword>
<reference evidence="8" key="2">
    <citation type="submission" date="2021-04" db="EMBL/GenBank/DDBJ databases">
        <authorList>
            <person name="Gilroy R."/>
        </authorList>
    </citation>
    <scope>NUCLEOTIDE SEQUENCE</scope>
    <source>
        <strain evidence="8">876</strain>
    </source>
</reference>
<dbReference type="PROSITE" id="PS50926">
    <property type="entry name" value="TRAM"/>
    <property type="match status" value="1"/>
</dbReference>
<keyword evidence="6" id="KW-1133">Transmembrane helix</keyword>
<feature type="transmembrane region" description="Helical" evidence="6">
    <location>
        <begin position="108"/>
        <end position="126"/>
    </location>
</feature>
<evidence type="ECO:0000256" key="3">
    <source>
        <dbReference type="ARBA" id="ARBA00022801"/>
    </source>
</evidence>
<feature type="transmembrane region" description="Helical" evidence="6">
    <location>
        <begin position="7"/>
        <end position="26"/>
    </location>
</feature>
<proteinExistence type="predicted"/>
<feature type="transmembrane region" description="Helical" evidence="6">
    <location>
        <begin position="38"/>
        <end position="58"/>
    </location>
</feature>
<dbReference type="CDD" id="cd09877">
    <property type="entry name" value="PIN_YacL-like"/>
    <property type="match status" value="1"/>
</dbReference>
<dbReference type="InterPro" id="IPR052041">
    <property type="entry name" value="Nucleic_acid_metab_PIN/TRAM"/>
</dbReference>
<gene>
    <name evidence="8" type="ORF">H9843_05100</name>
</gene>
<dbReference type="PANTHER" id="PTHR11603">
    <property type="entry name" value="AAA FAMILY ATPASE"/>
    <property type="match status" value="1"/>
</dbReference>
<keyword evidence="6" id="KW-0472">Membrane</keyword>
<keyword evidence="4" id="KW-0460">Magnesium</keyword>
<dbReference type="SMART" id="SM00670">
    <property type="entry name" value="PINc"/>
    <property type="match status" value="1"/>
</dbReference>
<keyword evidence="3" id="KW-0378">Hydrolase</keyword>
<evidence type="ECO:0000256" key="1">
    <source>
        <dbReference type="ARBA" id="ARBA00001946"/>
    </source>
</evidence>
<comment type="caution">
    <text evidence="8">The sequence shown here is derived from an EMBL/GenBank/DDBJ whole genome shotgun (WGS) entry which is preliminary data.</text>
</comment>
<dbReference type="Proteomes" id="UP000824180">
    <property type="component" value="Unassembled WGS sequence"/>
</dbReference>
<keyword evidence="2" id="KW-0540">Nuclease</keyword>
<dbReference type="SUPFAM" id="SSF88723">
    <property type="entry name" value="PIN domain-like"/>
    <property type="match status" value="1"/>
</dbReference>
<organism evidence="8 9">
    <name type="scientific">Candidatus Limosilactobacillus merdavium</name>
    <dbReference type="NCBI Taxonomy" id="2838651"/>
    <lineage>
        <taxon>Bacteria</taxon>
        <taxon>Bacillati</taxon>
        <taxon>Bacillota</taxon>
        <taxon>Bacilli</taxon>
        <taxon>Lactobacillales</taxon>
        <taxon>Lactobacillaceae</taxon>
        <taxon>Limosilactobacillus</taxon>
    </lineage>
</organism>
<sequence length="386" mass="43831">MLKRIIRLIYVIVGATIGFYYLPLFWDLINLHLGDALLVFIDIILGALIFFIISLPLAKPTEQLVVRIEKSLTKLSPVYLFFGTLLTIIGLILAVLISIPLWRTNIPVVNNVLPVLLMVVFSYFGYRIGTTRLDDWKNLIANGRRGRSKNPNTEVIDQQDENYHHYKILDTNILIDGRIYDLVKTGFLEGTLLVPNFVLYELQYIADSGESIKRVRGRRGLDILNKLRKEKIVPIEMYDGDFEDIPEVDSKLIALAKKVNGVIVTNDYNLNKVIQFQNVQVLNINNLAKSLRPRVIPGEKLNVVVVKNGTERQQGVAYLDDGTMVVVEDGRYFMNQRIEVEVTSALQTDAGRMIFARPLHSNRGINEKNSTGKDEKESSKSNKNSK</sequence>
<protein>
    <submittedName>
        <fullName evidence="8">PIN/TRAM domain-containing protein</fullName>
    </submittedName>
</protein>
<dbReference type="PANTHER" id="PTHR11603:SF147">
    <property type="entry name" value="MEMBRANE PROTEIN"/>
    <property type="match status" value="1"/>
</dbReference>
<evidence type="ECO:0000256" key="2">
    <source>
        <dbReference type="ARBA" id="ARBA00022722"/>
    </source>
</evidence>
<dbReference type="GO" id="GO:0004518">
    <property type="term" value="F:nuclease activity"/>
    <property type="evidence" value="ECO:0007669"/>
    <property type="project" value="UniProtKB-KW"/>
</dbReference>
<dbReference type="Gene3D" id="3.40.50.1010">
    <property type="entry name" value="5'-nuclease"/>
    <property type="match status" value="1"/>
</dbReference>
<feature type="transmembrane region" description="Helical" evidence="6">
    <location>
        <begin position="78"/>
        <end position="102"/>
    </location>
</feature>
<name>A0A9E2NVE9_9LACO</name>
<dbReference type="Pfam" id="PF01850">
    <property type="entry name" value="PIN"/>
    <property type="match status" value="1"/>
</dbReference>
<dbReference type="InterPro" id="IPR002792">
    <property type="entry name" value="TRAM_dom"/>
</dbReference>
<reference evidence="8" key="1">
    <citation type="journal article" date="2021" name="PeerJ">
        <title>Extensive microbial diversity within the chicken gut microbiome revealed by metagenomics and culture.</title>
        <authorList>
            <person name="Gilroy R."/>
            <person name="Ravi A."/>
            <person name="Getino M."/>
            <person name="Pursley I."/>
            <person name="Horton D.L."/>
            <person name="Alikhan N.F."/>
            <person name="Baker D."/>
            <person name="Gharbi K."/>
            <person name="Hall N."/>
            <person name="Watson M."/>
            <person name="Adriaenssens E.M."/>
            <person name="Foster-Nyarko E."/>
            <person name="Jarju S."/>
            <person name="Secka A."/>
            <person name="Antonio M."/>
            <person name="Oren A."/>
            <person name="Chaudhuri R.R."/>
            <person name="La Ragione R."/>
            <person name="Hildebrand F."/>
            <person name="Pallen M.J."/>
        </authorList>
    </citation>
    <scope>NUCLEOTIDE SEQUENCE</scope>
    <source>
        <strain evidence="8">876</strain>
    </source>
</reference>
<feature type="domain" description="TRAM" evidence="7">
    <location>
        <begin position="294"/>
        <end position="355"/>
    </location>
</feature>
<dbReference type="InterPro" id="IPR029060">
    <property type="entry name" value="PIN-like_dom_sf"/>
</dbReference>
<evidence type="ECO:0000256" key="5">
    <source>
        <dbReference type="SAM" id="MobiDB-lite"/>
    </source>
</evidence>
<dbReference type="InterPro" id="IPR002716">
    <property type="entry name" value="PIN_dom"/>
</dbReference>